<evidence type="ECO:0000256" key="3">
    <source>
        <dbReference type="PIRSR" id="PIRSR607837-1"/>
    </source>
</evidence>
<sequence length="172" mass="18967">MKLTPDYCVMMARYNAWQNRQLKASFATLDAAALNADRGAFFGSILGTANHLLWGDRMWMARFAGTPAPTAGIPDSPGLTASRADWEVERFRTDGDILLWAERVRAVDLAGDLRWHSGALGREVSKPMAVCVVHMFNHQTHHRGQIHAMLTAAGAKAPVSDLAFMPEHGPWL</sequence>
<dbReference type="InterPro" id="IPR007837">
    <property type="entry name" value="DinB"/>
</dbReference>
<proteinExistence type="inferred from homology"/>
<dbReference type="OrthoDB" id="9807509at2"/>
<organism evidence="4 5">
    <name type="scientific">Maliponia aquimaris</name>
    <dbReference type="NCBI Taxonomy" id="1673631"/>
    <lineage>
        <taxon>Bacteria</taxon>
        <taxon>Pseudomonadati</taxon>
        <taxon>Pseudomonadota</taxon>
        <taxon>Alphaproteobacteria</taxon>
        <taxon>Rhodobacterales</taxon>
        <taxon>Paracoccaceae</taxon>
        <taxon>Maliponia</taxon>
    </lineage>
</organism>
<keyword evidence="2 3" id="KW-0479">Metal-binding</keyword>
<evidence type="ECO:0000313" key="4">
    <source>
        <dbReference type="EMBL" id="SMX48516.1"/>
    </source>
</evidence>
<dbReference type="Pfam" id="PF05163">
    <property type="entry name" value="DinB"/>
    <property type="match status" value="1"/>
</dbReference>
<dbReference type="EMBL" id="FXYF01000013">
    <property type="protein sequence ID" value="SMX48516.1"/>
    <property type="molecule type" value="Genomic_DNA"/>
</dbReference>
<accession>A0A238L2F0</accession>
<evidence type="ECO:0000256" key="2">
    <source>
        <dbReference type="ARBA" id="ARBA00022723"/>
    </source>
</evidence>
<gene>
    <name evidence="4" type="ORF">MAA8898_03972</name>
</gene>
<dbReference type="Proteomes" id="UP000207598">
    <property type="component" value="Unassembled WGS sequence"/>
</dbReference>
<dbReference type="PANTHER" id="PTHR37302:SF1">
    <property type="entry name" value="PROTEIN DINB"/>
    <property type="match status" value="1"/>
</dbReference>
<dbReference type="GO" id="GO:0046872">
    <property type="term" value="F:metal ion binding"/>
    <property type="evidence" value="ECO:0007669"/>
    <property type="project" value="UniProtKB-KW"/>
</dbReference>
<evidence type="ECO:0000313" key="5">
    <source>
        <dbReference type="Proteomes" id="UP000207598"/>
    </source>
</evidence>
<name>A0A238L2F0_9RHOB</name>
<dbReference type="RefSeq" id="WP_094022733.1">
    <property type="nucleotide sequence ID" value="NZ_FXYF01000013.1"/>
</dbReference>
<evidence type="ECO:0000256" key="1">
    <source>
        <dbReference type="ARBA" id="ARBA00008635"/>
    </source>
</evidence>
<dbReference type="PANTHER" id="PTHR37302">
    <property type="entry name" value="SLR1116 PROTEIN"/>
    <property type="match status" value="1"/>
</dbReference>
<dbReference type="AlphaFoldDB" id="A0A238L2F0"/>
<dbReference type="SUPFAM" id="SSF109854">
    <property type="entry name" value="DinB/YfiT-like putative metalloenzymes"/>
    <property type="match status" value="1"/>
</dbReference>
<comment type="similarity">
    <text evidence="1">Belongs to the DinB family.</text>
</comment>
<dbReference type="InterPro" id="IPR034660">
    <property type="entry name" value="DinB/YfiT-like"/>
</dbReference>
<reference evidence="4 5" key="1">
    <citation type="submission" date="2017-05" db="EMBL/GenBank/DDBJ databases">
        <authorList>
            <person name="Song R."/>
            <person name="Chenine A.L."/>
            <person name="Ruprecht R.M."/>
        </authorList>
    </citation>
    <scope>NUCLEOTIDE SEQUENCE [LARGE SCALE GENOMIC DNA]</scope>
    <source>
        <strain evidence="4 5">CECT 8898</strain>
    </source>
</reference>
<feature type="binding site" evidence="3">
    <location>
        <position position="142"/>
    </location>
    <ligand>
        <name>a divalent metal cation</name>
        <dbReference type="ChEBI" id="CHEBI:60240"/>
    </ligand>
</feature>
<keyword evidence="5" id="KW-1185">Reference proteome</keyword>
<dbReference type="Gene3D" id="1.20.120.450">
    <property type="entry name" value="dinb family like domain"/>
    <property type="match status" value="1"/>
</dbReference>
<protein>
    <submittedName>
        <fullName evidence="4">DinB family protein</fullName>
    </submittedName>
</protein>
<feature type="binding site" evidence="3">
    <location>
        <position position="138"/>
    </location>
    <ligand>
        <name>a divalent metal cation</name>
        <dbReference type="ChEBI" id="CHEBI:60240"/>
    </ligand>
</feature>